<sequence length="64" mass="7407">MSIDVQHNNLKSIQMHLPSTHGTLNSTCHLLQFKCHTMKVGTTPNIKPDCLWMKSLPREYTWGR</sequence>
<proteinExistence type="predicted"/>
<evidence type="ECO:0000313" key="2">
    <source>
        <dbReference type="Proteomes" id="UP000054485"/>
    </source>
</evidence>
<dbReference type="AlphaFoldDB" id="A0A0D0ADZ8"/>
<dbReference type="OrthoDB" id="10527120at2759"/>
<dbReference type="Proteomes" id="UP000054485">
    <property type="component" value="Unassembled WGS sequence"/>
</dbReference>
<dbReference type="EMBL" id="KN836248">
    <property type="protein sequence ID" value="KIK32432.1"/>
    <property type="molecule type" value="Genomic_DNA"/>
</dbReference>
<gene>
    <name evidence="1" type="ORF">CY34DRAFT_814285</name>
</gene>
<name>A0A0D0ADZ8_9AGAM</name>
<reference evidence="2" key="2">
    <citation type="submission" date="2015-01" db="EMBL/GenBank/DDBJ databases">
        <title>Evolutionary Origins and Diversification of the Mycorrhizal Mutualists.</title>
        <authorList>
            <consortium name="DOE Joint Genome Institute"/>
            <consortium name="Mycorrhizal Genomics Consortium"/>
            <person name="Kohler A."/>
            <person name="Kuo A."/>
            <person name="Nagy L.G."/>
            <person name="Floudas D."/>
            <person name="Copeland A."/>
            <person name="Barry K.W."/>
            <person name="Cichocki N."/>
            <person name="Veneault-Fourrey C."/>
            <person name="LaButti K."/>
            <person name="Lindquist E.A."/>
            <person name="Lipzen A."/>
            <person name="Lundell T."/>
            <person name="Morin E."/>
            <person name="Murat C."/>
            <person name="Riley R."/>
            <person name="Ohm R."/>
            <person name="Sun H."/>
            <person name="Tunlid A."/>
            <person name="Henrissat B."/>
            <person name="Grigoriev I.V."/>
            <person name="Hibbett D.S."/>
            <person name="Martin F."/>
        </authorList>
    </citation>
    <scope>NUCLEOTIDE SEQUENCE [LARGE SCALE GENOMIC DNA]</scope>
    <source>
        <strain evidence="2">UH-Slu-Lm8-n1</strain>
    </source>
</reference>
<reference evidence="1 2" key="1">
    <citation type="submission" date="2014-04" db="EMBL/GenBank/DDBJ databases">
        <authorList>
            <consortium name="DOE Joint Genome Institute"/>
            <person name="Kuo A."/>
            <person name="Ruytinx J."/>
            <person name="Rineau F."/>
            <person name="Colpaert J."/>
            <person name="Kohler A."/>
            <person name="Nagy L.G."/>
            <person name="Floudas D."/>
            <person name="Copeland A."/>
            <person name="Barry K.W."/>
            <person name="Cichocki N."/>
            <person name="Veneault-Fourrey C."/>
            <person name="LaButti K."/>
            <person name="Lindquist E.A."/>
            <person name="Lipzen A."/>
            <person name="Lundell T."/>
            <person name="Morin E."/>
            <person name="Murat C."/>
            <person name="Sun H."/>
            <person name="Tunlid A."/>
            <person name="Henrissat B."/>
            <person name="Grigoriev I.V."/>
            <person name="Hibbett D.S."/>
            <person name="Martin F."/>
            <person name="Nordberg H.P."/>
            <person name="Cantor M.N."/>
            <person name="Hua S.X."/>
        </authorList>
    </citation>
    <scope>NUCLEOTIDE SEQUENCE [LARGE SCALE GENOMIC DNA]</scope>
    <source>
        <strain evidence="1 2">UH-Slu-Lm8-n1</strain>
    </source>
</reference>
<protein>
    <submittedName>
        <fullName evidence="1">Uncharacterized protein</fullName>
    </submittedName>
</protein>
<keyword evidence="2" id="KW-1185">Reference proteome</keyword>
<accession>A0A0D0ADZ8</accession>
<organism evidence="1 2">
    <name type="scientific">Suillus luteus UH-Slu-Lm8-n1</name>
    <dbReference type="NCBI Taxonomy" id="930992"/>
    <lineage>
        <taxon>Eukaryota</taxon>
        <taxon>Fungi</taxon>
        <taxon>Dikarya</taxon>
        <taxon>Basidiomycota</taxon>
        <taxon>Agaricomycotina</taxon>
        <taxon>Agaricomycetes</taxon>
        <taxon>Agaricomycetidae</taxon>
        <taxon>Boletales</taxon>
        <taxon>Suillineae</taxon>
        <taxon>Suillaceae</taxon>
        <taxon>Suillus</taxon>
    </lineage>
</organism>
<evidence type="ECO:0000313" key="1">
    <source>
        <dbReference type="EMBL" id="KIK32432.1"/>
    </source>
</evidence>
<dbReference type="HOGENOM" id="CLU_2869123_0_0_1"/>
<dbReference type="InParanoid" id="A0A0D0ADZ8"/>